<dbReference type="EMBL" id="JASVDS010000001">
    <property type="protein sequence ID" value="MDL5030323.1"/>
    <property type="molecule type" value="Genomic_DNA"/>
</dbReference>
<protein>
    <recommendedName>
        <fullName evidence="3">Bacteriocin</fullName>
    </recommendedName>
</protein>
<evidence type="ECO:0000313" key="1">
    <source>
        <dbReference type="EMBL" id="MDL5030323.1"/>
    </source>
</evidence>
<evidence type="ECO:0008006" key="3">
    <source>
        <dbReference type="Google" id="ProtNLM"/>
    </source>
</evidence>
<gene>
    <name evidence="1" type="ORF">QRD43_00280</name>
</gene>
<proteinExistence type="predicted"/>
<dbReference type="Proteomes" id="UP001238603">
    <property type="component" value="Unassembled WGS sequence"/>
</dbReference>
<name>A0ABT7LBT4_9BURK</name>
<accession>A0ABT7LBT4</accession>
<dbReference type="RefSeq" id="WP_285980463.1">
    <property type="nucleotide sequence ID" value="NZ_JASVDS010000001.1"/>
</dbReference>
<evidence type="ECO:0000313" key="2">
    <source>
        <dbReference type="Proteomes" id="UP001238603"/>
    </source>
</evidence>
<comment type="caution">
    <text evidence="1">The sequence shown here is derived from an EMBL/GenBank/DDBJ whole genome shotgun (WGS) entry which is preliminary data.</text>
</comment>
<organism evidence="1 2">
    <name type="scientific">Roseateles subflavus</name>
    <dbReference type="NCBI Taxonomy" id="3053353"/>
    <lineage>
        <taxon>Bacteria</taxon>
        <taxon>Pseudomonadati</taxon>
        <taxon>Pseudomonadota</taxon>
        <taxon>Betaproteobacteria</taxon>
        <taxon>Burkholderiales</taxon>
        <taxon>Sphaerotilaceae</taxon>
        <taxon>Roseateles</taxon>
    </lineage>
</organism>
<reference evidence="1 2" key="1">
    <citation type="submission" date="2023-06" db="EMBL/GenBank/DDBJ databases">
        <title>Pelomonas sp. APW6 16S ribosomal RNA gene genome sequencing and assembly.</title>
        <authorList>
            <person name="Woo H."/>
        </authorList>
    </citation>
    <scope>NUCLEOTIDE SEQUENCE [LARGE SCALE GENOMIC DNA]</scope>
    <source>
        <strain evidence="1 2">APW6</strain>
    </source>
</reference>
<sequence length="60" mass="6485">MTIKNEMKQEESTRILAYVASRVLTETEMEQVAGGLRKAPGVTYPGVYGQGGGDGTDYDD</sequence>
<keyword evidence="2" id="KW-1185">Reference proteome</keyword>